<dbReference type="Pfam" id="PF03929">
    <property type="entry name" value="PepSY_TM"/>
    <property type="match status" value="1"/>
</dbReference>
<evidence type="ECO:0000259" key="2">
    <source>
        <dbReference type="Pfam" id="PF03413"/>
    </source>
</evidence>
<keyword evidence="4" id="KW-1185">Reference proteome</keyword>
<reference evidence="3 4" key="1">
    <citation type="submission" date="2019-03" db="EMBL/GenBank/DDBJ databases">
        <title>Genomic Encyclopedia of Type Strains, Phase IV (KMG-IV): sequencing the most valuable type-strain genomes for metagenomic binning, comparative biology and taxonomic classification.</title>
        <authorList>
            <person name="Goeker M."/>
        </authorList>
    </citation>
    <scope>NUCLEOTIDE SEQUENCE [LARGE SCALE GENOMIC DNA]</scope>
    <source>
        <strain evidence="3 4">DSM 6770</strain>
    </source>
</reference>
<gene>
    <name evidence="3" type="ORF">C8E00_104189</name>
</gene>
<proteinExistence type="predicted"/>
<dbReference type="Proteomes" id="UP000295380">
    <property type="component" value="Unassembled WGS sequence"/>
</dbReference>
<name>A0A4R7NN88_9GAMM</name>
<dbReference type="InterPro" id="IPR005625">
    <property type="entry name" value="PepSY-ass_TM"/>
</dbReference>
<protein>
    <submittedName>
        <fullName evidence="3">Putative iron-regulated membrane protein</fullName>
    </submittedName>
</protein>
<dbReference type="EMBL" id="SOBR01000004">
    <property type="protein sequence ID" value="TDU22009.1"/>
    <property type="molecule type" value="Genomic_DNA"/>
</dbReference>
<feature type="transmembrane region" description="Helical" evidence="1">
    <location>
        <begin position="399"/>
        <end position="420"/>
    </location>
</feature>
<dbReference type="PANTHER" id="PTHR34219">
    <property type="entry name" value="IRON-REGULATED INNER MEMBRANE PROTEIN-RELATED"/>
    <property type="match status" value="1"/>
</dbReference>
<dbReference type="Pfam" id="PF03413">
    <property type="entry name" value="PepSY"/>
    <property type="match status" value="1"/>
</dbReference>
<keyword evidence="1" id="KW-1133">Transmembrane helix</keyword>
<sequence length="483" mass="52448">MARLHVVPAPASLAIGWIRLPNGSHGTLLGGFMSRTSARSSRDASDLYRAVWRWHFYAGLIAIPFLILLAVTGGLYLFKDEIDQWLNADIVRVETQSSPTISPQQQLDAAVAAHPGEAFRYVPPAASNLAAEVDITTADGKQAVYVDPYTGEVTGTIPYRGSVMWIVRTLHSLHYFGETASLIIEIVGGWSILLVLTGLYLWWPRGRRGGVMSVRATPAKRIFWRDLHAVTGVFVGGFILFLAMTGMPWSTVWGSKVNELANGHNFGYPDGVRVNVPISDERLATREMTTWSLEQARLPESTPGREGAPGIGLNGAVKAFDALGLAPGYAVSLPSSPSGVYTGSIYPDDLLRQRVVHLDRYSGEPLLDMNYADYGPLGKSLEWGINVHMGQQYGLANQLILALACAGIVLLCVSSGVMWWKRRPSGKLGIPPEPKDPRRLRGVLALLAIGGVIFPLVGVSMIVMAVVDARVRRRGARRAATTA</sequence>
<accession>A0A4R7NN88</accession>
<feature type="transmembrane region" description="Helical" evidence="1">
    <location>
        <begin position="223"/>
        <end position="243"/>
    </location>
</feature>
<feature type="transmembrane region" description="Helical" evidence="1">
    <location>
        <begin position="440"/>
        <end position="467"/>
    </location>
</feature>
<dbReference type="AlphaFoldDB" id="A0A4R7NN88"/>
<evidence type="ECO:0000313" key="3">
    <source>
        <dbReference type="EMBL" id="TDU22009.1"/>
    </source>
</evidence>
<keyword evidence="1" id="KW-0812">Transmembrane</keyword>
<feature type="transmembrane region" description="Helical" evidence="1">
    <location>
        <begin position="54"/>
        <end position="78"/>
    </location>
</feature>
<keyword evidence="1" id="KW-0472">Membrane</keyword>
<evidence type="ECO:0000313" key="4">
    <source>
        <dbReference type="Proteomes" id="UP000295380"/>
    </source>
</evidence>
<feature type="domain" description="PepSY" evidence="2">
    <location>
        <begin position="101"/>
        <end position="155"/>
    </location>
</feature>
<feature type="transmembrane region" description="Helical" evidence="1">
    <location>
        <begin position="182"/>
        <end position="203"/>
    </location>
</feature>
<dbReference type="InterPro" id="IPR025711">
    <property type="entry name" value="PepSY"/>
</dbReference>
<evidence type="ECO:0000256" key="1">
    <source>
        <dbReference type="SAM" id="Phobius"/>
    </source>
</evidence>
<dbReference type="PANTHER" id="PTHR34219:SF1">
    <property type="entry name" value="PEPSY DOMAIN-CONTAINING PROTEIN"/>
    <property type="match status" value="1"/>
</dbReference>
<comment type="caution">
    <text evidence="3">The sequence shown here is derived from an EMBL/GenBank/DDBJ whole genome shotgun (WGS) entry which is preliminary data.</text>
</comment>
<organism evidence="3 4">
    <name type="scientific">Chromohalobacter marismortui</name>
    <dbReference type="NCBI Taxonomy" id="42055"/>
    <lineage>
        <taxon>Bacteria</taxon>
        <taxon>Pseudomonadati</taxon>
        <taxon>Pseudomonadota</taxon>
        <taxon>Gammaproteobacteria</taxon>
        <taxon>Oceanospirillales</taxon>
        <taxon>Halomonadaceae</taxon>
        <taxon>Chromohalobacter</taxon>
    </lineage>
</organism>